<reference evidence="7" key="1">
    <citation type="submission" date="2015-10" db="EMBL/GenBank/DDBJ databases">
        <title>Draft Genome Sequences of 11 Lactococcus lactis subspecies cremoris strains.</title>
        <authorList>
            <person name="Wels M."/>
            <person name="Backus L."/>
            <person name="Boekhorst J."/>
            <person name="Dijkstra A."/>
            <person name="Beerthuizen M."/>
            <person name="Kelly W."/>
            <person name="Siezen R."/>
            <person name="Bachmann H."/>
            <person name="Van Hijum S."/>
        </authorList>
    </citation>
    <scope>NUCLEOTIDE SEQUENCE [LARGE SCALE GENOMIC DNA]</scope>
    <source>
        <strain evidence="7">LMG9449</strain>
    </source>
</reference>
<dbReference type="UniPathway" id="UPA00326"/>
<dbReference type="EC" id="1.17.4.1" evidence="4"/>
<evidence type="ECO:0000313" key="6">
    <source>
        <dbReference type="EMBL" id="KSU19782.1"/>
    </source>
</evidence>
<dbReference type="InterPro" id="IPR033909">
    <property type="entry name" value="RNR_small"/>
</dbReference>
<comment type="cofactor">
    <cofactor evidence="1">
        <name>Fe cation</name>
        <dbReference type="ChEBI" id="CHEBI:24875"/>
    </cofactor>
</comment>
<gene>
    <name evidence="6" type="ORF">LMG9449_0671</name>
</gene>
<comment type="subunit">
    <text evidence="3">Tetramer of two alpha and two beta subunits.</text>
</comment>
<sequence length="317" mass="37579">MSKNYLYYRAINWNIVEDEFDNAVWERATSLFWLDTRIPIENDFTNWIKLNLEEQGQLKCLLILLTNLSTNQSIEVGEIVRNGKCSQQEVAILNNIQFIEMVNTKAYNRILLTFDKEINLEKSFEWVDNDSRVLEYLNDINTVYRESSLIKKRFIALCVEGLLNYAYLSHLFELWINKEFNNLGTMLEMIIRNESLHCFYFSHKVKLLLKESDPKEVERFKAWSYETVNHFVKLGLNIIDDFYYLKESKKIAKNLILQEANNILTGIGLKEQFGFNDEVLKGINYRLNNLRRHYLSISSNKSTSTNEEIMEESDYEF</sequence>
<dbReference type="Gene3D" id="1.10.620.20">
    <property type="entry name" value="Ribonucleotide Reductase, subunit A"/>
    <property type="match status" value="1"/>
</dbReference>
<dbReference type="InterPro" id="IPR000358">
    <property type="entry name" value="RNR_small_fam"/>
</dbReference>
<dbReference type="SUPFAM" id="SSF47240">
    <property type="entry name" value="Ferritin-like"/>
    <property type="match status" value="1"/>
</dbReference>
<accession>A0A0V8E1T1</accession>
<dbReference type="GO" id="GO:0009263">
    <property type="term" value="P:deoxyribonucleotide biosynthetic process"/>
    <property type="evidence" value="ECO:0007669"/>
    <property type="project" value="InterPro"/>
</dbReference>
<comment type="catalytic activity">
    <reaction evidence="5">
        <text>a 2'-deoxyribonucleoside 5'-diphosphate + [thioredoxin]-disulfide + H2O = a ribonucleoside 5'-diphosphate + [thioredoxin]-dithiol</text>
        <dbReference type="Rhea" id="RHEA:23252"/>
        <dbReference type="Rhea" id="RHEA-COMP:10698"/>
        <dbReference type="Rhea" id="RHEA-COMP:10700"/>
        <dbReference type="ChEBI" id="CHEBI:15377"/>
        <dbReference type="ChEBI" id="CHEBI:29950"/>
        <dbReference type="ChEBI" id="CHEBI:50058"/>
        <dbReference type="ChEBI" id="CHEBI:57930"/>
        <dbReference type="ChEBI" id="CHEBI:73316"/>
        <dbReference type="EC" id="1.17.4.1"/>
    </reaction>
</comment>
<evidence type="ECO:0000313" key="7">
    <source>
        <dbReference type="Proteomes" id="UP000053612"/>
    </source>
</evidence>
<dbReference type="CDD" id="cd01049">
    <property type="entry name" value="RNRR2"/>
    <property type="match status" value="1"/>
</dbReference>
<dbReference type="GO" id="GO:0004748">
    <property type="term" value="F:ribonucleoside-diphosphate reductase activity, thioredoxin disulfide as acceptor"/>
    <property type="evidence" value="ECO:0007669"/>
    <property type="project" value="UniProtKB-EC"/>
</dbReference>
<name>A0A0V8E1T1_LACLL</name>
<proteinExistence type="inferred from homology"/>
<evidence type="ECO:0000256" key="1">
    <source>
        <dbReference type="ARBA" id="ARBA00001962"/>
    </source>
</evidence>
<comment type="caution">
    <text evidence="6">The sequence shown here is derived from an EMBL/GenBank/DDBJ whole genome shotgun (WGS) entry which is preliminary data.</text>
</comment>
<dbReference type="PATRIC" id="fig|1360.109.peg.2373"/>
<dbReference type="PANTHER" id="PTHR23409">
    <property type="entry name" value="RIBONUCLEOSIDE-DIPHOSPHATE REDUCTASE SMALL CHAIN"/>
    <property type="match status" value="1"/>
</dbReference>
<dbReference type="Pfam" id="PF00268">
    <property type="entry name" value="Ribonuc_red_sm"/>
    <property type="match status" value="1"/>
</dbReference>
<evidence type="ECO:0000256" key="3">
    <source>
        <dbReference type="ARBA" id="ARBA00011209"/>
    </source>
</evidence>
<dbReference type="RefSeq" id="WP_058224681.1">
    <property type="nucleotide sequence ID" value="NZ_LKLS01000082.1"/>
</dbReference>
<dbReference type="InterPro" id="IPR012348">
    <property type="entry name" value="RNR-like"/>
</dbReference>
<comment type="similarity">
    <text evidence="2">Belongs to the ribonucleoside diphosphate reductase small chain family.</text>
</comment>
<protein>
    <recommendedName>
        <fullName evidence="4">ribonucleoside-diphosphate reductase</fullName>
        <ecNumber evidence="4">1.17.4.1</ecNumber>
    </recommendedName>
</protein>
<organism evidence="6 7">
    <name type="scientific">Lactococcus lactis subsp. lactis</name>
    <name type="common">Streptococcus lactis</name>
    <dbReference type="NCBI Taxonomy" id="1360"/>
    <lineage>
        <taxon>Bacteria</taxon>
        <taxon>Bacillati</taxon>
        <taxon>Bacillota</taxon>
        <taxon>Bacilli</taxon>
        <taxon>Lactobacillales</taxon>
        <taxon>Streptococcaceae</taxon>
        <taxon>Lactococcus</taxon>
    </lineage>
</organism>
<dbReference type="AlphaFoldDB" id="A0A0V8E1T1"/>
<evidence type="ECO:0000256" key="5">
    <source>
        <dbReference type="ARBA" id="ARBA00047754"/>
    </source>
</evidence>
<evidence type="ECO:0000256" key="2">
    <source>
        <dbReference type="ARBA" id="ARBA00009303"/>
    </source>
</evidence>
<dbReference type="EMBL" id="LKLS01000082">
    <property type="protein sequence ID" value="KSU19782.1"/>
    <property type="molecule type" value="Genomic_DNA"/>
</dbReference>
<dbReference type="PANTHER" id="PTHR23409:SF18">
    <property type="entry name" value="RIBONUCLEOSIDE-DIPHOSPHATE REDUCTASE SUBUNIT M2"/>
    <property type="match status" value="1"/>
</dbReference>
<dbReference type="InterPro" id="IPR009078">
    <property type="entry name" value="Ferritin-like_SF"/>
</dbReference>
<evidence type="ECO:0000256" key="4">
    <source>
        <dbReference type="ARBA" id="ARBA00012274"/>
    </source>
</evidence>
<dbReference type="Proteomes" id="UP000053612">
    <property type="component" value="Unassembled WGS sequence"/>
</dbReference>